<dbReference type="STRING" id="1629334.Cva_00815"/>
<dbReference type="Proteomes" id="UP000036771">
    <property type="component" value="Unassembled WGS sequence"/>
</dbReference>
<keyword evidence="2" id="KW-1185">Reference proteome</keyword>
<proteinExistence type="predicted"/>
<evidence type="ECO:0000313" key="2">
    <source>
        <dbReference type="Proteomes" id="UP000036771"/>
    </source>
</evidence>
<dbReference type="AlphaFoldDB" id="A0A0K8MCH4"/>
<accession>A0A0K8MCH4</accession>
<comment type="caution">
    <text evidence="1">The sequence shown here is derived from an EMBL/GenBank/DDBJ whole genome shotgun (WGS) entry which is preliminary data.</text>
</comment>
<sequence>MSNFSLRHSGDFCKQTVDETFEDTFNVISKIREDNEYLLGCLEHSLQRLSEMFKDVSSDRA</sequence>
<dbReference type="EMBL" id="BBVC01000027">
    <property type="protein sequence ID" value="GAO98167.1"/>
    <property type="molecule type" value="Genomic_DNA"/>
</dbReference>
<protein>
    <submittedName>
        <fullName evidence="1">Uncharacterized protein</fullName>
    </submittedName>
</protein>
<gene>
    <name evidence="1" type="ORF">Cva_00815</name>
</gene>
<organism evidence="1 2">
    <name type="scientific">Caedimonas varicaedens</name>
    <dbReference type="NCBI Taxonomy" id="1629334"/>
    <lineage>
        <taxon>Bacteria</taxon>
        <taxon>Pseudomonadati</taxon>
        <taxon>Pseudomonadota</taxon>
        <taxon>Alphaproteobacteria</taxon>
        <taxon>Holosporales</taxon>
        <taxon>Caedimonadaceae</taxon>
        <taxon>Caedimonas</taxon>
    </lineage>
</organism>
<name>A0A0K8MCH4_9PROT</name>
<evidence type="ECO:0000313" key="1">
    <source>
        <dbReference type="EMBL" id="GAO98167.1"/>
    </source>
</evidence>
<reference evidence="1 2" key="1">
    <citation type="submission" date="2015-03" db="EMBL/GenBank/DDBJ databases">
        <title>Caedibacter varicaedens, whole genome shotgun sequence.</title>
        <authorList>
            <person name="Suzuki H."/>
            <person name="Dapper A.L."/>
            <person name="Gibson A.K."/>
            <person name="Jackson C."/>
            <person name="Lee H."/>
            <person name="Pejaver V.R."/>
            <person name="Doak T."/>
            <person name="Lynch M."/>
        </authorList>
    </citation>
    <scope>NUCLEOTIDE SEQUENCE [LARGE SCALE GENOMIC DNA]</scope>
</reference>